<organism evidence="2 3">
    <name type="scientific">Sorghum bicolor</name>
    <name type="common">Sorghum</name>
    <name type="synonym">Sorghum vulgare</name>
    <dbReference type="NCBI Taxonomy" id="4558"/>
    <lineage>
        <taxon>Eukaryota</taxon>
        <taxon>Viridiplantae</taxon>
        <taxon>Streptophyta</taxon>
        <taxon>Embryophyta</taxon>
        <taxon>Tracheophyta</taxon>
        <taxon>Spermatophyta</taxon>
        <taxon>Magnoliopsida</taxon>
        <taxon>Liliopsida</taxon>
        <taxon>Poales</taxon>
        <taxon>Poaceae</taxon>
        <taxon>PACMAD clade</taxon>
        <taxon>Panicoideae</taxon>
        <taxon>Andropogonodae</taxon>
        <taxon>Andropogoneae</taxon>
        <taxon>Sorghinae</taxon>
        <taxon>Sorghum</taxon>
    </lineage>
</organism>
<dbReference type="InParanoid" id="A0A1B6PEY1"/>
<evidence type="ECO:0000313" key="2">
    <source>
        <dbReference type="EMBL" id="KXG24259.1"/>
    </source>
</evidence>
<dbReference type="Gramene" id="KXG24259">
    <property type="protein sequence ID" value="KXG24259"/>
    <property type="gene ID" value="SORBI_3007G015800"/>
</dbReference>
<protein>
    <submittedName>
        <fullName evidence="2">Uncharacterized protein</fullName>
    </submittedName>
</protein>
<feature type="region of interest" description="Disordered" evidence="1">
    <location>
        <begin position="121"/>
        <end position="155"/>
    </location>
</feature>
<proteinExistence type="predicted"/>
<dbReference type="EMBL" id="CM000766">
    <property type="protein sequence ID" value="KXG24259.1"/>
    <property type="molecule type" value="Genomic_DNA"/>
</dbReference>
<dbReference type="Proteomes" id="UP000000768">
    <property type="component" value="Chromosome 7"/>
</dbReference>
<accession>A0A1B6PEY1</accession>
<keyword evidence="3" id="KW-1185">Reference proteome</keyword>
<gene>
    <name evidence="2" type="ORF">SORBI_3007G015800</name>
</gene>
<evidence type="ECO:0000313" key="3">
    <source>
        <dbReference type="Proteomes" id="UP000000768"/>
    </source>
</evidence>
<reference evidence="2 3" key="1">
    <citation type="journal article" date="2009" name="Nature">
        <title>The Sorghum bicolor genome and the diversification of grasses.</title>
        <authorList>
            <person name="Paterson A.H."/>
            <person name="Bowers J.E."/>
            <person name="Bruggmann R."/>
            <person name="Dubchak I."/>
            <person name="Grimwood J."/>
            <person name="Gundlach H."/>
            <person name="Haberer G."/>
            <person name="Hellsten U."/>
            <person name="Mitros T."/>
            <person name="Poliakov A."/>
            <person name="Schmutz J."/>
            <person name="Spannagl M."/>
            <person name="Tang H."/>
            <person name="Wang X."/>
            <person name="Wicker T."/>
            <person name="Bharti A.K."/>
            <person name="Chapman J."/>
            <person name="Feltus F.A."/>
            <person name="Gowik U."/>
            <person name="Grigoriev I.V."/>
            <person name="Lyons E."/>
            <person name="Maher C.A."/>
            <person name="Martis M."/>
            <person name="Narechania A."/>
            <person name="Otillar R.P."/>
            <person name="Penning B.W."/>
            <person name="Salamov A.A."/>
            <person name="Wang Y."/>
            <person name="Zhang L."/>
            <person name="Carpita N.C."/>
            <person name="Freeling M."/>
            <person name="Gingle A.R."/>
            <person name="Hash C.T."/>
            <person name="Keller B."/>
            <person name="Klein P."/>
            <person name="Kresovich S."/>
            <person name="McCann M.C."/>
            <person name="Ming R."/>
            <person name="Peterson D.G."/>
            <person name="Mehboob-ur-Rahman"/>
            <person name="Ware D."/>
            <person name="Westhoff P."/>
            <person name="Mayer K.F."/>
            <person name="Messing J."/>
            <person name="Rokhsar D.S."/>
        </authorList>
    </citation>
    <scope>NUCLEOTIDE SEQUENCE [LARGE SCALE GENOMIC DNA]</scope>
    <source>
        <strain evidence="3">cv. BTx623</strain>
    </source>
</reference>
<evidence type="ECO:0000256" key="1">
    <source>
        <dbReference type="SAM" id="MobiDB-lite"/>
    </source>
</evidence>
<dbReference type="AlphaFoldDB" id="A0A1B6PEY1"/>
<reference evidence="3" key="2">
    <citation type="journal article" date="2018" name="Plant J.">
        <title>The Sorghum bicolor reference genome: improved assembly, gene annotations, a transcriptome atlas, and signatures of genome organization.</title>
        <authorList>
            <person name="McCormick R.F."/>
            <person name="Truong S.K."/>
            <person name="Sreedasyam A."/>
            <person name="Jenkins J."/>
            <person name="Shu S."/>
            <person name="Sims D."/>
            <person name="Kennedy M."/>
            <person name="Amirebrahimi M."/>
            <person name="Weers B.D."/>
            <person name="McKinley B."/>
            <person name="Mattison A."/>
            <person name="Morishige D.T."/>
            <person name="Grimwood J."/>
            <person name="Schmutz J."/>
            <person name="Mullet J.E."/>
        </authorList>
    </citation>
    <scope>NUCLEOTIDE SEQUENCE [LARGE SCALE GENOMIC DNA]</scope>
    <source>
        <strain evidence="3">cv. BTx623</strain>
    </source>
</reference>
<dbReference type="OrthoDB" id="695006at2759"/>
<name>A0A1B6PEY1_SORBI</name>
<sequence>MAFEELLQLLSKSEAVDAKQDEVMRLFMLATAETVASGDLTPGDPEWKAIAARAEALGLQLLAKAAGSVERFTRMAAEYAASPGGEAVAEAYRRLAASAVALAARAEEYVAFMRDVAVLADSDSESDSDSDSAGRPAARRSRRPNARYFGPEWTN</sequence>